<feature type="active site" description="Proton acceptor" evidence="4">
    <location>
        <position position="293"/>
    </location>
</feature>
<dbReference type="Pfam" id="PF00891">
    <property type="entry name" value="Methyltransf_2"/>
    <property type="match status" value="1"/>
</dbReference>
<dbReference type="GO" id="GO:0032259">
    <property type="term" value="P:methylation"/>
    <property type="evidence" value="ECO:0007669"/>
    <property type="project" value="UniProtKB-KW"/>
</dbReference>
<dbReference type="OMA" id="YASIESP"/>
<dbReference type="SUPFAM" id="SSF53335">
    <property type="entry name" value="S-adenosyl-L-methionine-dependent methyltransferases"/>
    <property type="match status" value="1"/>
</dbReference>
<evidence type="ECO:0000259" key="6">
    <source>
        <dbReference type="Pfam" id="PF08100"/>
    </source>
</evidence>
<dbReference type="SUPFAM" id="SSF46785">
    <property type="entry name" value="Winged helix' DNA-binding domain"/>
    <property type="match status" value="1"/>
</dbReference>
<protein>
    <submittedName>
        <fullName evidence="7">Uncharacterized protein</fullName>
    </submittedName>
</protein>
<dbReference type="InterPro" id="IPR001077">
    <property type="entry name" value="COMT_C"/>
</dbReference>
<dbReference type="PIRSF" id="PIRSF005739">
    <property type="entry name" value="O-mtase"/>
    <property type="match status" value="1"/>
</dbReference>
<dbReference type="GeneID" id="19274455"/>
<evidence type="ECO:0000256" key="1">
    <source>
        <dbReference type="ARBA" id="ARBA00022603"/>
    </source>
</evidence>
<proteinExistence type="predicted"/>
<evidence type="ECO:0000256" key="2">
    <source>
        <dbReference type="ARBA" id="ARBA00022679"/>
    </source>
</evidence>
<organism evidence="7 8">
    <name type="scientific">Pestalotiopsis fici (strain W106-1 / CGMCC3.15140)</name>
    <dbReference type="NCBI Taxonomy" id="1229662"/>
    <lineage>
        <taxon>Eukaryota</taxon>
        <taxon>Fungi</taxon>
        <taxon>Dikarya</taxon>
        <taxon>Ascomycota</taxon>
        <taxon>Pezizomycotina</taxon>
        <taxon>Sordariomycetes</taxon>
        <taxon>Xylariomycetidae</taxon>
        <taxon>Amphisphaeriales</taxon>
        <taxon>Sporocadaceae</taxon>
        <taxon>Pestalotiopsis</taxon>
    </lineage>
</organism>
<dbReference type="InterPro" id="IPR029063">
    <property type="entry name" value="SAM-dependent_MTases_sf"/>
</dbReference>
<dbReference type="RefSeq" id="XP_007836214.1">
    <property type="nucleotide sequence ID" value="XM_007838023.1"/>
</dbReference>
<dbReference type="AlphaFoldDB" id="W3X0N1"/>
<evidence type="ECO:0000313" key="8">
    <source>
        <dbReference type="Proteomes" id="UP000030651"/>
    </source>
</evidence>
<dbReference type="EMBL" id="KI912114">
    <property type="protein sequence ID" value="ETS79589.1"/>
    <property type="molecule type" value="Genomic_DNA"/>
</dbReference>
<dbReference type="GO" id="GO:0046983">
    <property type="term" value="F:protein dimerization activity"/>
    <property type="evidence" value="ECO:0007669"/>
    <property type="project" value="InterPro"/>
</dbReference>
<dbReference type="HOGENOM" id="CLU_005533_5_0_1"/>
<evidence type="ECO:0000256" key="3">
    <source>
        <dbReference type="ARBA" id="ARBA00022691"/>
    </source>
</evidence>
<dbReference type="KEGG" id="pfy:PFICI_09442"/>
<gene>
    <name evidence="7" type="ORF">PFICI_09442</name>
</gene>
<accession>W3X0N1</accession>
<dbReference type="PANTHER" id="PTHR43712">
    <property type="entry name" value="PUTATIVE (AFU_ORTHOLOGUE AFUA_4G14580)-RELATED"/>
    <property type="match status" value="1"/>
</dbReference>
<dbReference type="eggNOG" id="KOG3178">
    <property type="taxonomic scope" value="Eukaryota"/>
</dbReference>
<dbReference type="Gene3D" id="3.40.50.150">
    <property type="entry name" value="Vaccinia Virus protein VP39"/>
    <property type="match status" value="1"/>
</dbReference>
<dbReference type="InterPro" id="IPR016461">
    <property type="entry name" value="COMT-like"/>
</dbReference>
<feature type="domain" description="O-methyltransferase C-terminal" evidence="5">
    <location>
        <begin position="212"/>
        <end position="363"/>
    </location>
</feature>
<keyword evidence="3" id="KW-0949">S-adenosyl-L-methionine</keyword>
<dbReference type="Gene3D" id="1.10.10.10">
    <property type="entry name" value="Winged helix-like DNA-binding domain superfamily/Winged helix DNA-binding domain"/>
    <property type="match status" value="1"/>
</dbReference>
<dbReference type="OrthoDB" id="2410195at2759"/>
<dbReference type="PANTHER" id="PTHR43712:SF4">
    <property type="entry name" value="O-METHYLTRANSFERASE DOMAIN-CONTAINING PROTEIN"/>
    <property type="match status" value="1"/>
</dbReference>
<keyword evidence="2" id="KW-0808">Transferase</keyword>
<keyword evidence="1" id="KW-0489">Methyltransferase</keyword>
<dbReference type="Pfam" id="PF08100">
    <property type="entry name" value="Dimerisation"/>
    <property type="match status" value="1"/>
</dbReference>
<keyword evidence="8" id="KW-1185">Reference proteome</keyword>
<reference evidence="8" key="1">
    <citation type="journal article" date="2015" name="BMC Genomics">
        <title>Genomic and transcriptomic analysis of the endophytic fungus Pestalotiopsis fici reveals its lifestyle and high potential for synthesis of natural products.</title>
        <authorList>
            <person name="Wang X."/>
            <person name="Zhang X."/>
            <person name="Liu L."/>
            <person name="Xiang M."/>
            <person name="Wang W."/>
            <person name="Sun X."/>
            <person name="Che Y."/>
            <person name="Guo L."/>
            <person name="Liu G."/>
            <person name="Guo L."/>
            <person name="Wang C."/>
            <person name="Yin W.B."/>
            <person name="Stadler M."/>
            <person name="Zhang X."/>
            <person name="Liu X."/>
        </authorList>
    </citation>
    <scope>NUCLEOTIDE SEQUENCE [LARGE SCALE GENOMIC DNA]</scope>
    <source>
        <strain evidence="8">W106-1 / CGMCC3.15140</strain>
    </source>
</reference>
<evidence type="ECO:0000259" key="5">
    <source>
        <dbReference type="Pfam" id="PF00891"/>
    </source>
</evidence>
<dbReference type="InterPro" id="IPR036388">
    <property type="entry name" value="WH-like_DNA-bd_sf"/>
</dbReference>
<sequence length="385" mass="42976">MDTLLEQLKTLAVQADSDGRHKVLDFIRTLQLSLETPHDMLSRFSGMHLSIAAARIGEDLNLFQILAESEQPLSAEELATKTGAAPLLLSRILRYLASVGQIHEVGPDSFAANTQTKTLADPGYRGGIYHFFNNCGPVFQAFPDFLAENKYQDIDDASKTAFQKAFPTDLPAFQWLPTQPERFGPLQQVMTVQGALGNQWFTVFPFEKELGNFSGPHVLVDVGGGFGHQCVALRARYPELQGKLVLEDLQQALEHLPPPLATQLKGVEQVAHNFFEPQPVKGAKFYYLRQVLHDWPDENCVVILKHLMDALGPDSQILIDEMVLPDANVPWEATTIDLTMMASLGARERTNKEWHALLDKAGLKVLRIDTYLPRRQDSIIQAVPK</sequence>
<name>W3X0N1_PESFW</name>
<dbReference type="GO" id="GO:0008171">
    <property type="term" value="F:O-methyltransferase activity"/>
    <property type="evidence" value="ECO:0007669"/>
    <property type="project" value="InterPro"/>
</dbReference>
<evidence type="ECO:0000313" key="7">
    <source>
        <dbReference type="EMBL" id="ETS79589.1"/>
    </source>
</evidence>
<dbReference type="InParanoid" id="W3X0N1"/>
<dbReference type="InterPro" id="IPR012967">
    <property type="entry name" value="COMT_dimerisation"/>
</dbReference>
<dbReference type="Proteomes" id="UP000030651">
    <property type="component" value="Unassembled WGS sequence"/>
</dbReference>
<feature type="domain" description="O-methyltransferase dimerisation" evidence="6">
    <location>
        <begin position="59"/>
        <end position="100"/>
    </location>
</feature>
<dbReference type="PROSITE" id="PS51683">
    <property type="entry name" value="SAM_OMT_II"/>
    <property type="match status" value="1"/>
</dbReference>
<dbReference type="InterPro" id="IPR036390">
    <property type="entry name" value="WH_DNA-bd_sf"/>
</dbReference>
<evidence type="ECO:0000256" key="4">
    <source>
        <dbReference type="PIRSR" id="PIRSR005739-1"/>
    </source>
</evidence>